<feature type="chain" id="PRO_5045161034" description="Lipoprotein" evidence="2">
    <location>
        <begin position="19"/>
        <end position="118"/>
    </location>
</feature>
<keyword evidence="1" id="KW-1133">Transmembrane helix</keyword>
<protein>
    <recommendedName>
        <fullName evidence="5">Lipoprotein</fullName>
    </recommendedName>
</protein>
<evidence type="ECO:0008006" key="5">
    <source>
        <dbReference type="Google" id="ProtNLM"/>
    </source>
</evidence>
<keyword evidence="1" id="KW-0472">Membrane</keyword>
<dbReference type="EMBL" id="BAABJH010000001">
    <property type="protein sequence ID" value="GAA4882457.1"/>
    <property type="molecule type" value="Genomic_DNA"/>
</dbReference>
<feature type="transmembrane region" description="Helical" evidence="1">
    <location>
        <begin position="28"/>
        <end position="45"/>
    </location>
</feature>
<proteinExistence type="predicted"/>
<accession>A0ABP9EMP2</accession>
<keyword evidence="4" id="KW-1185">Reference proteome</keyword>
<comment type="caution">
    <text evidence="3">The sequence shown here is derived from an EMBL/GenBank/DDBJ whole genome shotgun (WGS) entry which is preliminary data.</text>
</comment>
<evidence type="ECO:0000313" key="3">
    <source>
        <dbReference type="EMBL" id="GAA4882457.1"/>
    </source>
</evidence>
<evidence type="ECO:0000256" key="1">
    <source>
        <dbReference type="SAM" id="Phobius"/>
    </source>
</evidence>
<evidence type="ECO:0000313" key="4">
    <source>
        <dbReference type="Proteomes" id="UP001500433"/>
    </source>
</evidence>
<feature type="signal peptide" evidence="2">
    <location>
        <begin position="1"/>
        <end position="18"/>
    </location>
</feature>
<reference evidence="4" key="1">
    <citation type="journal article" date="2019" name="Int. J. Syst. Evol. Microbiol.">
        <title>The Global Catalogue of Microorganisms (GCM) 10K type strain sequencing project: providing services to taxonomists for standard genome sequencing and annotation.</title>
        <authorList>
            <consortium name="The Broad Institute Genomics Platform"/>
            <consortium name="The Broad Institute Genome Sequencing Center for Infectious Disease"/>
            <person name="Wu L."/>
            <person name="Ma J."/>
        </authorList>
    </citation>
    <scope>NUCLEOTIDE SEQUENCE [LARGE SCALE GENOMIC DNA]</scope>
    <source>
        <strain evidence="4">JCM 18274</strain>
    </source>
</reference>
<keyword evidence="2" id="KW-0732">Signal</keyword>
<evidence type="ECO:0000256" key="2">
    <source>
        <dbReference type="SAM" id="SignalP"/>
    </source>
</evidence>
<gene>
    <name evidence="3" type="ORF">GCM10023311_00660</name>
</gene>
<sequence>MRILIIIFTLCFTSYCSAQFVSYDDRLHFGAGAVISAGTYTVVYLKTKDKKKAFWYSLGTSVLAGVAKEVRDSGQKNNIFDTGEIVATALGGLTASTTINLFIGKNKDKKHKDTALVN</sequence>
<dbReference type="RefSeq" id="WP_345271895.1">
    <property type="nucleotide sequence ID" value="NZ_BAABJH010000001.1"/>
</dbReference>
<name>A0ABP9EMP2_9FLAO</name>
<organism evidence="3 4">
    <name type="scientific">Flaviramulus aquimarinus</name>
    <dbReference type="NCBI Taxonomy" id="1170456"/>
    <lineage>
        <taxon>Bacteria</taxon>
        <taxon>Pseudomonadati</taxon>
        <taxon>Bacteroidota</taxon>
        <taxon>Flavobacteriia</taxon>
        <taxon>Flavobacteriales</taxon>
        <taxon>Flavobacteriaceae</taxon>
        <taxon>Flaviramulus</taxon>
    </lineage>
</organism>
<dbReference type="Proteomes" id="UP001500433">
    <property type="component" value="Unassembled WGS sequence"/>
</dbReference>
<keyword evidence="1" id="KW-0812">Transmembrane</keyword>